<organism evidence="2 3">
    <name type="scientific">Nitrosococcus oceani C-27</name>
    <dbReference type="NCBI Taxonomy" id="314279"/>
    <lineage>
        <taxon>Bacteria</taxon>
        <taxon>Pseudomonadati</taxon>
        <taxon>Pseudomonadota</taxon>
        <taxon>Gammaproteobacteria</taxon>
        <taxon>Chromatiales</taxon>
        <taxon>Chromatiaceae</taxon>
        <taxon>Nitrosococcus</taxon>
    </lineage>
</organism>
<gene>
    <name evidence="2" type="ORF">IB75_01250</name>
</gene>
<sequence length="204" mass="22822">MPKKDQQMREYIATEAARFMVEHGIKNYYQAKRKAAAFLGAADTRNLPTNQEIEQAVGAYLRLFKSKSQPATVEKLRQTALEAMDFFSRFNPRLVGSVLSGLASEYSDINLHLFADTGEEVAIFLTEAGIPFQLRSRQLSLSPKLFQNFPVYRFIAGEVAVELTVFPPAATRHAPLSPIDGKPMRRAGRKKVQSLLETKAQTAD</sequence>
<evidence type="ECO:0000313" key="3">
    <source>
        <dbReference type="Proteomes" id="UP000028839"/>
    </source>
</evidence>
<evidence type="ECO:0000313" key="2">
    <source>
        <dbReference type="EMBL" id="KFI20728.1"/>
    </source>
</evidence>
<accession>A0A0E2Z4Y3</accession>
<dbReference type="HOGENOM" id="CLU_086367_1_0_6"/>
<comment type="caution">
    <text evidence="2">The sequence shown here is derived from an EMBL/GenBank/DDBJ whole genome shotgun (WGS) entry which is preliminary data.</text>
</comment>
<dbReference type="EMBL" id="JPGN01000009">
    <property type="protein sequence ID" value="KFI20728.1"/>
    <property type="molecule type" value="Genomic_DNA"/>
</dbReference>
<dbReference type="AlphaFoldDB" id="A0A0E2Z4Y3"/>
<feature type="compositionally biased region" description="Polar residues" evidence="1">
    <location>
        <begin position="195"/>
        <end position="204"/>
    </location>
</feature>
<name>A0A0E2Z4Y3_9GAMM</name>
<feature type="region of interest" description="Disordered" evidence="1">
    <location>
        <begin position="176"/>
        <end position="204"/>
    </location>
</feature>
<evidence type="ECO:0008006" key="4">
    <source>
        <dbReference type="Google" id="ProtNLM"/>
    </source>
</evidence>
<dbReference type="Proteomes" id="UP000028839">
    <property type="component" value="Unassembled WGS sequence"/>
</dbReference>
<reference evidence="2 3" key="1">
    <citation type="submission" date="2014-07" db="EMBL/GenBank/DDBJ databases">
        <title>Comparative analysis of Nitrosococcus oceani genome inventories of strains from Pacific and Atlantic gyres.</title>
        <authorList>
            <person name="Lim C.K."/>
            <person name="Wang L."/>
            <person name="Sayavedra-Soto L.A."/>
            <person name="Klotz M.G."/>
        </authorList>
    </citation>
    <scope>NUCLEOTIDE SEQUENCE [LARGE SCALE GENOMIC DNA]</scope>
    <source>
        <strain evidence="2 3">C-27</strain>
    </source>
</reference>
<protein>
    <recommendedName>
        <fullName evidence="4">Polymerase nucleotidyl transferase domain-containing protein</fullName>
    </recommendedName>
</protein>
<proteinExistence type="predicted"/>
<evidence type="ECO:0000256" key="1">
    <source>
        <dbReference type="SAM" id="MobiDB-lite"/>
    </source>
</evidence>
<dbReference type="OrthoDB" id="5294130at2"/>